<feature type="region of interest" description="Disordered" evidence="1">
    <location>
        <begin position="1"/>
        <end position="31"/>
    </location>
</feature>
<evidence type="ECO:0000313" key="2">
    <source>
        <dbReference type="EMBL" id="BBO86116.1"/>
    </source>
</evidence>
<sequence length="104" mass="11549">MYSIGGGLGISARKRKTAQDKGWQPNKNNERQQFKTGKAFVSCVCPKCASHHNVFMMWTGRGTPRKYCPNCRPLVAGYDDAAIYEACIAAPGHSKKKGRRLESE</sequence>
<dbReference type="Proteomes" id="UP000425960">
    <property type="component" value="Chromosome"/>
</dbReference>
<protein>
    <submittedName>
        <fullName evidence="2">Uncharacterized protein</fullName>
    </submittedName>
</protein>
<gene>
    <name evidence="2" type="ORF">DSCO28_66820</name>
</gene>
<evidence type="ECO:0000313" key="3">
    <source>
        <dbReference type="Proteomes" id="UP000425960"/>
    </source>
</evidence>
<name>A0A5K8A113_9BACT</name>
<dbReference type="KEGG" id="dov:DSCO28_66820"/>
<evidence type="ECO:0000256" key="1">
    <source>
        <dbReference type="SAM" id="MobiDB-lite"/>
    </source>
</evidence>
<reference evidence="2 3" key="1">
    <citation type="submission" date="2019-11" db="EMBL/GenBank/DDBJ databases">
        <title>Comparative genomics of hydrocarbon-degrading Desulfosarcina strains.</title>
        <authorList>
            <person name="Watanabe M."/>
            <person name="Kojima H."/>
            <person name="Fukui M."/>
        </authorList>
    </citation>
    <scope>NUCLEOTIDE SEQUENCE [LARGE SCALE GENOMIC DNA]</scope>
    <source>
        <strain evidence="2 3">28bB2T</strain>
    </source>
</reference>
<dbReference type="AlphaFoldDB" id="A0A5K8A113"/>
<dbReference type="EMBL" id="AP021876">
    <property type="protein sequence ID" value="BBO86116.1"/>
    <property type="molecule type" value="Genomic_DNA"/>
</dbReference>
<dbReference type="RefSeq" id="WP_155313718.1">
    <property type="nucleotide sequence ID" value="NZ_AP021876.1"/>
</dbReference>
<organism evidence="2 3">
    <name type="scientific">Desulfosarcina ovata subsp. sediminis</name>
    <dbReference type="NCBI Taxonomy" id="885957"/>
    <lineage>
        <taxon>Bacteria</taxon>
        <taxon>Pseudomonadati</taxon>
        <taxon>Thermodesulfobacteriota</taxon>
        <taxon>Desulfobacteria</taxon>
        <taxon>Desulfobacterales</taxon>
        <taxon>Desulfosarcinaceae</taxon>
        <taxon>Desulfosarcina</taxon>
    </lineage>
</organism>
<proteinExistence type="predicted"/>
<accession>A0A5K8A113</accession>